<dbReference type="PROSITE" id="PS50005">
    <property type="entry name" value="TPR"/>
    <property type="match status" value="1"/>
</dbReference>
<dbReference type="OrthoDB" id="9778494at2"/>
<reference evidence="2 3" key="1">
    <citation type="journal article" date="2013" name="Stand. Genomic Sci.">
        <title>Genomic Encyclopedia of Type Strains, Phase I: The one thousand microbial genomes (KMG-I) project.</title>
        <authorList>
            <person name="Kyrpides N.C."/>
            <person name="Woyke T."/>
            <person name="Eisen J.A."/>
            <person name="Garrity G."/>
            <person name="Lilburn T.G."/>
            <person name="Beck B.J."/>
            <person name="Whitman W.B."/>
            <person name="Hugenholtz P."/>
            <person name="Klenk H.P."/>
        </authorList>
    </citation>
    <scope>NUCLEOTIDE SEQUENCE [LARGE SCALE GENOMIC DNA]</scope>
    <source>
        <strain evidence="2 3">DSM 13484</strain>
    </source>
</reference>
<dbReference type="Gene3D" id="1.25.40.10">
    <property type="entry name" value="Tetratricopeptide repeat domain"/>
    <property type="match status" value="2"/>
</dbReference>
<dbReference type="PANTHER" id="PTHR45588">
    <property type="entry name" value="TPR DOMAIN-CONTAINING PROTEIN"/>
    <property type="match status" value="1"/>
</dbReference>
<evidence type="ECO:0008006" key="4">
    <source>
        <dbReference type="Google" id="ProtNLM"/>
    </source>
</evidence>
<comment type="caution">
    <text evidence="2">The sequence shown here is derived from an EMBL/GenBank/DDBJ whole genome shotgun (WGS) entry which is preliminary data.</text>
</comment>
<protein>
    <recommendedName>
        <fullName evidence="4">Tetratricopeptide repeat protein</fullName>
    </recommendedName>
</protein>
<keyword evidence="3" id="KW-1185">Reference proteome</keyword>
<evidence type="ECO:0000256" key="1">
    <source>
        <dbReference type="PROSITE-ProRule" id="PRU00339"/>
    </source>
</evidence>
<accession>A0A562T2B1</accession>
<evidence type="ECO:0000313" key="2">
    <source>
        <dbReference type="EMBL" id="TWI86910.1"/>
    </source>
</evidence>
<feature type="repeat" description="TPR" evidence="1">
    <location>
        <begin position="80"/>
        <end position="113"/>
    </location>
</feature>
<dbReference type="SUPFAM" id="SSF48452">
    <property type="entry name" value="TPR-like"/>
    <property type="match status" value="1"/>
</dbReference>
<dbReference type="SMART" id="SM00028">
    <property type="entry name" value="TPR"/>
    <property type="match status" value="4"/>
</dbReference>
<dbReference type="PANTHER" id="PTHR45588:SF1">
    <property type="entry name" value="WW DOMAIN-CONTAINING PROTEIN"/>
    <property type="match status" value="1"/>
</dbReference>
<organism evidence="2 3">
    <name type="scientific">Chitinophaga japonensis</name>
    <name type="common">Flexibacter japonensis</name>
    <dbReference type="NCBI Taxonomy" id="104662"/>
    <lineage>
        <taxon>Bacteria</taxon>
        <taxon>Pseudomonadati</taxon>
        <taxon>Bacteroidota</taxon>
        <taxon>Chitinophagia</taxon>
        <taxon>Chitinophagales</taxon>
        <taxon>Chitinophagaceae</taxon>
        <taxon>Chitinophaga</taxon>
    </lineage>
</organism>
<dbReference type="InterPro" id="IPR019734">
    <property type="entry name" value="TPR_rpt"/>
</dbReference>
<sequence>MKPILLLSACSLTGILLLFSLRHYRPAAPAASPVKRVFSYCAVPDRRALDLVTDSTQPQAPRLEGLGDYACTVTTRVPEAQAFFNQGIRLYYGFNHLEAYRAFREAARLDPSCAMAYWGQALSLGPNINAPMDAADEARVVAAVDKALSLTDGISPREHALVQAIAKRYVANPPADRKPLDEAYAAAMKEVYRHYPQDPDVAALYAEAIMDLHPWDYWLKDGTPQPWTPEILALLEGVLEKLPDHPGANHFYIHAVEASKEPGKAMASANRLRTLMPNAGHLVHMPAHIYIRTGLYHEGSLTNEASIQADLAYLTECNAQGLYALVYHPHNYHFLWACATLEGRSELALQAAATLQEKSDPAMMLSPFGYIIQHLYSTPIFAMVRFGKWESLRALPPPNPDWKFVSAMWHYGRGVAFARTGQLQQAAAAADSIAALRLDTTLKSIETGARNSAYVIMEIAEKVTRGEIAAAQKDHTTAIALLSAAMQLEDGLLYNEPVDWHHPVRELLGAVLLEAADYAQAEQYYREDLASYPESGWALIGLYQSLQAQGKKPEAAAVKKRYDKAFKRADIQLSASRI</sequence>
<dbReference type="EMBL" id="VLLG01000004">
    <property type="protein sequence ID" value="TWI86910.1"/>
    <property type="molecule type" value="Genomic_DNA"/>
</dbReference>
<keyword evidence="1" id="KW-0802">TPR repeat</keyword>
<dbReference type="RefSeq" id="WP_145717085.1">
    <property type="nucleotide sequence ID" value="NZ_BAAAFY010000004.1"/>
</dbReference>
<name>A0A562T2B1_CHIJA</name>
<evidence type="ECO:0000313" key="3">
    <source>
        <dbReference type="Proteomes" id="UP000316778"/>
    </source>
</evidence>
<gene>
    <name evidence="2" type="ORF">LX66_4177</name>
</gene>
<dbReference type="AlphaFoldDB" id="A0A562T2B1"/>
<dbReference type="Proteomes" id="UP000316778">
    <property type="component" value="Unassembled WGS sequence"/>
</dbReference>
<dbReference type="InterPro" id="IPR011990">
    <property type="entry name" value="TPR-like_helical_dom_sf"/>
</dbReference>
<proteinExistence type="predicted"/>